<keyword evidence="2" id="KW-1003">Cell membrane</keyword>
<evidence type="ECO:0000256" key="2">
    <source>
        <dbReference type="ARBA" id="ARBA00022475"/>
    </source>
</evidence>
<sequence length="304" mass="33508">MSASTEHWKAWGQYIAIAGAYAACYEVTRHVTFPHWILTAGLRLSCLLLVPVRYWPALALGELLPMVENALLCIPQFGIPWAISASVPMIVLCMACIKPMRARWSYYSPDGRLNKVFLLGATLACALLTAIKTSVTTLTALMDSPGAWPDIDLHLYFWAYLLGSYLGALTLTPMILALKQRFDEQGFFSMTMLTRSPLFRDTMAIVPILGMLCWYAFSTHDEVAKQLARFAMLVPVVAMTWRHGWHGGAIAGMVSSIASAATADALLDPKMIQFQVVLSLVVSASLFTAARLPNASRETLISER</sequence>
<feature type="transmembrane region" description="Helical" evidence="6">
    <location>
        <begin position="155"/>
        <end position="178"/>
    </location>
</feature>
<organism evidence="8 9">
    <name type="scientific">Luteibacter anthropi</name>
    <dbReference type="NCBI Taxonomy" id="564369"/>
    <lineage>
        <taxon>Bacteria</taxon>
        <taxon>Pseudomonadati</taxon>
        <taxon>Pseudomonadota</taxon>
        <taxon>Gammaproteobacteria</taxon>
        <taxon>Lysobacterales</taxon>
        <taxon>Rhodanobacteraceae</taxon>
        <taxon>Luteibacter</taxon>
    </lineage>
</organism>
<feature type="transmembrane region" description="Helical" evidence="6">
    <location>
        <begin position="198"/>
        <end position="217"/>
    </location>
</feature>
<dbReference type="RefSeq" id="WP_166951080.1">
    <property type="nucleotide sequence ID" value="NZ_CP077072.1"/>
</dbReference>
<evidence type="ECO:0000256" key="3">
    <source>
        <dbReference type="ARBA" id="ARBA00022692"/>
    </source>
</evidence>
<keyword evidence="3 6" id="KW-0812">Transmembrane</keyword>
<dbReference type="InterPro" id="IPR007895">
    <property type="entry name" value="MASE1"/>
</dbReference>
<evidence type="ECO:0000313" key="8">
    <source>
        <dbReference type="EMBL" id="NII08358.1"/>
    </source>
</evidence>
<proteinExistence type="predicted"/>
<keyword evidence="9" id="KW-1185">Reference proteome</keyword>
<evidence type="ECO:0000256" key="5">
    <source>
        <dbReference type="ARBA" id="ARBA00023136"/>
    </source>
</evidence>
<feature type="transmembrane region" description="Helical" evidence="6">
    <location>
        <begin position="74"/>
        <end position="95"/>
    </location>
</feature>
<dbReference type="AlphaFoldDB" id="A0A7X5ZJU0"/>
<comment type="caution">
    <text evidence="8">The sequence shown here is derived from an EMBL/GenBank/DDBJ whole genome shotgun (WGS) entry which is preliminary data.</text>
</comment>
<gene>
    <name evidence="8" type="ORF">HBF25_18380</name>
</gene>
<evidence type="ECO:0000313" key="9">
    <source>
        <dbReference type="Proteomes" id="UP000490980"/>
    </source>
</evidence>
<feature type="transmembrane region" description="Helical" evidence="6">
    <location>
        <begin position="116"/>
        <end position="135"/>
    </location>
</feature>
<accession>A0A7X5ZJU0</accession>
<keyword evidence="5 6" id="KW-0472">Membrane</keyword>
<keyword evidence="4 6" id="KW-1133">Transmembrane helix</keyword>
<evidence type="ECO:0000256" key="1">
    <source>
        <dbReference type="ARBA" id="ARBA00004651"/>
    </source>
</evidence>
<feature type="domain" description="MASE1" evidence="7">
    <location>
        <begin position="13"/>
        <end position="287"/>
    </location>
</feature>
<protein>
    <recommendedName>
        <fullName evidence="7">MASE1 domain-containing protein</fullName>
    </recommendedName>
</protein>
<dbReference type="Proteomes" id="UP000490980">
    <property type="component" value="Unassembled WGS sequence"/>
</dbReference>
<feature type="transmembrane region" description="Helical" evidence="6">
    <location>
        <begin position="272"/>
        <end position="292"/>
    </location>
</feature>
<dbReference type="EMBL" id="JAARLZ010000012">
    <property type="protein sequence ID" value="NII08358.1"/>
    <property type="molecule type" value="Genomic_DNA"/>
</dbReference>
<dbReference type="GO" id="GO:0005886">
    <property type="term" value="C:plasma membrane"/>
    <property type="evidence" value="ECO:0007669"/>
    <property type="project" value="UniProtKB-SubCell"/>
</dbReference>
<reference evidence="8 9" key="1">
    <citation type="submission" date="2020-03" db="EMBL/GenBank/DDBJ databases">
        <authorList>
            <person name="Lai Q."/>
        </authorList>
    </citation>
    <scope>NUCLEOTIDE SEQUENCE [LARGE SCALE GENOMIC DNA]</scope>
    <source>
        <strain evidence="8 9">CCUG 25036</strain>
    </source>
</reference>
<dbReference type="Pfam" id="PF05231">
    <property type="entry name" value="MASE1"/>
    <property type="match status" value="1"/>
</dbReference>
<comment type="subcellular location">
    <subcellularLocation>
        <location evidence="1">Cell membrane</location>
        <topology evidence="1">Multi-pass membrane protein</topology>
    </subcellularLocation>
</comment>
<feature type="transmembrane region" description="Helical" evidence="6">
    <location>
        <begin position="36"/>
        <end position="54"/>
    </location>
</feature>
<evidence type="ECO:0000256" key="4">
    <source>
        <dbReference type="ARBA" id="ARBA00022989"/>
    </source>
</evidence>
<evidence type="ECO:0000259" key="7">
    <source>
        <dbReference type="Pfam" id="PF05231"/>
    </source>
</evidence>
<name>A0A7X5ZJU0_9GAMM</name>
<evidence type="ECO:0000256" key="6">
    <source>
        <dbReference type="SAM" id="Phobius"/>
    </source>
</evidence>